<name>A0A383ULK8_BLUHO</name>
<dbReference type="AlphaFoldDB" id="A0A383ULK8"/>
<dbReference type="EMBL" id="UNSH01000036">
    <property type="protein sequence ID" value="SZF01181.1"/>
    <property type="molecule type" value="Genomic_DNA"/>
</dbReference>
<evidence type="ECO:0000313" key="4">
    <source>
        <dbReference type="Proteomes" id="UP000275772"/>
    </source>
</evidence>
<gene>
    <name evidence="3" type="ORF">BLGHR1_11938</name>
</gene>
<evidence type="ECO:0000313" key="3">
    <source>
        <dbReference type="EMBL" id="SZF01181.1"/>
    </source>
</evidence>
<sequence length="229" mass="25822">MIGARYFTPRNWPADWVRYRNYATSPIIIPTTEYLSSYNSQNPNHHNLYTFLEYAKRIRLDPSSTCYVGTHYEYTVKTALENLGMTLKRVGGRDDCGTDLFGTWSPPSALQALKILVQCKAKAEKLTPAYARELEGSFIGAPAGWREPGTLGLLVSKQPVTKGVREALLRSQWSMGYAQCSVNGKLLQMIWNKKAEEEGLDGIHIGVRYTGGDIHEREVVLTWKNEVIC</sequence>
<dbReference type="PANTHER" id="PTHR28133:SF1">
    <property type="entry name" value="REQUIRED FOR RESPIRATORY GROWTH PROTEIN 7, MITOCHONDRIAL"/>
    <property type="match status" value="1"/>
</dbReference>
<keyword evidence="2" id="KW-0496">Mitochondrion</keyword>
<dbReference type="InterPro" id="IPR018828">
    <property type="entry name" value="RRG7"/>
</dbReference>
<dbReference type="Pfam" id="PF10356">
    <property type="entry name" value="RRG7"/>
    <property type="match status" value="2"/>
</dbReference>
<dbReference type="PANTHER" id="PTHR28133">
    <property type="entry name" value="REQUIRED FOR RESPIRATORY GROWTH PROTEIN 7, MITOCHONDRIAL"/>
    <property type="match status" value="1"/>
</dbReference>
<comment type="subcellular location">
    <subcellularLocation>
        <location evidence="1">Mitochondrion</location>
    </subcellularLocation>
</comment>
<proteinExistence type="predicted"/>
<dbReference type="GO" id="GO:0005739">
    <property type="term" value="C:mitochondrion"/>
    <property type="evidence" value="ECO:0007669"/>
    <property type="project" value="UniProtKB-SubCell"/>
</dbReference>
<evidence type="ECO:0000256" key="2">
    <source>
        <dbReference type="ARBA" id="ARBA00023128"/>
    </source>
</evidence>
<dbReference type="VEuPathDB" id="FungiDB:BLGHR1_11938"/>
<protein>
    <submittedName>
        <fullName evidence="3">Uncharacterized protein</fullName>
    </submittedName>
</protein>
<dbReference type="Proteomes" id="UP000275772">
    <property type="component" value="Unassembled WGS sequence"/>
</dbReference>
<evidence type="ECO:0000256" key="1">
    <source>
        <dbReference type="ARBA" id="ARBA00004173"/>
    </source>
</evidence>
<accession>A0A383ULK8</accession>
<organism evidence="3 4">
    <name type="scientific">Blumeria hordei</name>
    <name type="common">Barley powdery mildew</name>
    <name type="synonym">Blumeria graminis f. sp. hordei</name>
    <dbReference type="NCBI Taxonomy" id="2867405"/>
    <lineage>
        <taxon>Eukaryota</taxon>
        <taxon>Fungi</taxon>
        <taxon>Dikarya</taxon>
        <taxon>Ascomycota</taxon>
        <taxon>Pezizomycotina</taxon>
        <taxon>Leotiomycetes</taxon>
        <taxon>Erysiphales</taxon>
        <taxon>Erysiphaceae</taxon>
        <taxon>Blumeria</taxon>
    </lineage>
</organism>
<reference evidence="3 4" key="1">
    <citation type="submission" date="2017-11" db="EMBL/GenBank/DDBJ databases">
        <authorList>
            <person name="Kracher B."/>
        </authorList>
    </citation>
    <scope>NUCLEOTIDE SEQUENCE [LARGE SCALE GENOMIC DNA]</scope>
    <source>
        <strain evidence="3 4">RACE1</strain>
    </source>
</reference>